<accession>A0A4P9Z8J9</accession>
<dbReference type="EMBL" id="ML004521">
    <property type="protein sequence ID" value="RKP29015.1"/>
    <property type="molecule type" value="Genomic_DNA"/>
</dbReference>
<proteinExistence type="predicted"/>
<evidence type="ECO:0000313" key="2">
    <source>
        <dbReference type="EMBL" id="RKP29015.1"/>
    </source>
</evidence>
<organism evidence="2 3">
    <name type="scientific">Metschnikowia bicuspidata</name>
    <dbReference type="NCBI Taxonomy" id="27322"/>
    <lineage>
        <taxon>Eukaryota</taxon>
        <taxon>Fungi</taxon>
        <taxon>Dikarya</taxon>
        <taxon>Ascomycota</taxon>
        <taxon>Saccharomycotina</taxon>
        <taxon>Pichiomycetes</taxon>
        <taxon>Metschnikowiaceae</taxon>
        <taxon>Metschnikowia</taxon>
    </lineage>
</organism>
<sequence>MFCNKVSLWLGVPVNSAYSLELQVADSQAVAQRSQIVSQVAQVAQPSQASSQVVQRSAVSSQASRQPTQTVESSQLTPVCTQTMQVCTKMLRGHSESGQALESVREVESKQEPDTQIQAPALQIQRIQAADCGGSASFDVGPRLRSNYRNDYEQAAPAPQLSNDNVHVKTEPSDSFSHYENAYLSLLDQASAFEATNQTSVIDSTQSFLGLEHNQMHYDANQSGCSVENGAEKGDSGAGAALNEAPPTITENDIACALGRDRKSRKRCREKLDRAQDPLEDALMQTVHNIASLRTGSVLDLSDEQLCLQIARRLKSTSFKKLLRRVESVIVPSFETE</sequence>
<name>A0A4P9Z8J9_9ASCO</name>
<feature type="compositionally biased region" description="Basic and acidic residues" evidence="1">
    <location>
        <begin position="103"/>
        <end position="113"/>
    </location>
</feature>
<feature type="region of interest" description="Disordered" evidence="1">
    <location>
        <begin position="97"/>
        <end position="116"/>
    </location>
</feature>
<reference evidence="3" key="1">
    <citation type="journal article" date="2018" name="Nat. Microbiol.">
        <title>Leveraging single-cell genomics to expand the fungal tree of life.</title>
        <authorList>
            <person name="Ahrendt S.R."/>
            <person name="Quandt C.A."/>
            <person name="Ciobanu D."/>
            <person name="Clum A."/>
            <person name="Salamov A."/>
            <person name="Andreopoulos B."/>
            <person name="Cheng J.F."/>
            <person name="Woyke T."/>
            <person name="Pelin A."/>
            <person name="Henrissat B."/>
            <person name="Reynolds N.K."/>
            <person name="Benny G.L."/>
            <person name="Smith M.E."/>
            <person name="James T.Y."/>
            <person name="Grigoriev I.V."/>
        </authorList>
    </citation>
    <scope>NUCLEOTIDE SEQUENCE [LARGE SCALE GENOMIC DNA]</scope>
    <source>
        <strain evidence="3">Baker2002</strain>
    </source>
</reference>
<dbReference type="AlphaFoldDB" id="A0A4P9Z8J9"/>
<gene>
    <name evidence="2" type="ORF">METBISCDRAFT_24618</name>
</gene>
<dbReference type="Proteomes" id="UP000268321">
    <property type="component" value="Unassembled WGS sequence"/>
</dbReference>
<protein>
    <submittedName>
        <fullName evidence="2">Uncharacterized protein</fullName>
    </submittedName>
</protein>
<evidence type="ECO:0000313" key="3">
    <source>
        <dbReference type="Proteomes" id="UP000268321"/>
    </source>
</evidence>
<keyword evidence="3" id="KW-1185">Reference proteome</keyword>
<evidence type="ECO:0000256" key="1">
    <source>
        <dbReference type="SAM" id="MobiDB-lite"/>
    </source>
</evidence>